<dbReference type="InterPro" id="IPR042099">
    <property type="entry name" value="ANL_N_sf"/>
</dbReference>
<comment type="cofactor">
    <cofactor evidence="1">
        <name>pantetheine 4'-phosphate</name>
        <dbReference type="ChEBI" id="CHEBI:47942"/>
    </cofactor>
</comment>
<dbReference type="Gene3D" id="3.40.50.980">
    <property type="match status" value="2"/>
</dbReference>
<feature type="domain" description="Carrier" evidence="6">
    <location>
        <begin position="1674"/>
        <end position="1749"/>
    </location>
</feature>
<keyword evidence="5" id="KW-0443">Lipid metabolism</keyword>
<feature type="domain" description="Carrier" evidence="6">
    <location>
        <begin position="608"/>
        <end position="685"/>
    </location>
</feature>
<dbReference type="InterPro" id="IPR009081">
    <property type="entry name" value="PP-bd_ACP"/>
</dbReference>
<dbReference type="SUPFAM" id="SSF56801">
    <property type="entry name" value="Acetyl-CoA synthetase-like"/>
    <property type="match status" value="2"/>
</dbReference>
<gene>
    <name evidence="7" type="ORF">H6G95_03965</name>
</gene>
<dbReference type="Pfam" id="PF00501">
    <property type="entry name" value="AMP-binding"/>
    <property type="match status" value="2"/>
</dbReference>
<dbReference type="InterPro" id="IPR010071">
    <property type="entry name" value="AA_adenyl_dom"/>
</dbReference>
<dbReference type="Gene3D" id="2.30.38.10">
    <property type="entry name" value="Luciferase, Domain 3"/>
    <property type="match status" value="1"/>
</dbReference>
<dbReference type="NCBIfam" id="TIGR01733">
    <property type="entry name" value="AA-adenyl-dom"/>
    <property type="match status" value="1"/>
</dbReference>
<dbReference type="Pfam" id="PF13193">
    <property type="entry name" value="AMP-binding_C"/>
    <property type="match status" value="1"/>
</dbReference>
<dbReference type="SMART" id="SM00823">
    <property type="entry name" value="PKS_PP"/>
    <property type="match status" value="2"/>
</dbReference>
<dbReference type="InterPro" id="IPR000873">
    <property type="entry name" value="AMP-dep_synth/lig_dom"/>
</dbReference>
<dbReference type="InterPro" id="IPR001242">
    <property type="entry name" value="Condensation_dom"/>
</dbReference>
<sequence length="1778" mass="199743">MARPFNELGVGEVSLSCSTIVDLLRYRAIHQPDIVAFTFLQDGETLETTLTYQDLDRCSRAIAAQLQALGLSGERALLLYPPGLDYLVAFFGCLYAGVVAVPAYPPRNQRKAPRIEAIVADAQAKTALTTTVLLPTIQSLLADKTNCGNLQWLTTDNLTPGIEDSWQEPLININTLAFLQYTSGSTGTPKGVMLGHGNLLHNAATTYQIMEHSPTSKFVSWLPTYHDMGLIGGILQPLYGGFPCILMPPTSFLQRPYRWLQAISRYKGTTSGGPNFAYEQCIQKITPEQRSSLDLSSWSVAFNGAEPIRQDTLERFAETFAECGFRKEAFYPCYGMAEATLMVSGSIKTVLPRVKPVEKSALSKNQVIEAIAETEDSQSFVSCGQSIPQQQIVIAHPETLTRCQADEVGEIWVSGPSIGQGYWNRLEETEQTFHAYLKDTQEGPFLRTGDLGFLDNGELFVTGRAKDLIIIRGRNIYPQDIERTTECSHPLLRSGSSAAFSVEVGDEEQLVVVQELEFRAKPNIDEVTAAIRQAVTEEHEVQVYGVVLIKGGTIPKTSSGKIQRRATKADFLAGKLDIVGSSILQSSEVEENENRLQHAELLALSPRESQPLLESYLKEQVGRVLTIAPHEVNPTQSLSSLGLDSLRVFELKNRIEADLEVEISVADFFENLSTRSLSTKILSQLMTTSTSSVSITQIQRTTSAHPLSFAQQQLWFINQLAPNTPAYNIPIVISLTGHVNVAALTQSLNEIIRRHEVLRTNFILDEGKPVQVINTAVQLTLPVEDVTSHDWQRIASEFAQQPFDLSCQLLLGVKLLRLGYQEYKLLLNIHHIIADGWSMGILIRELAELYEAFSNGKPSPLAELPIQYLDFASWQRQWLYERMQPLLTYWQQQLGGELPILNLPTDRPRRSFASCRQTSPIQTFKGAQAKLILPQTLTTALKKLSHQEGVTLFMTLLTAFKILLYRYTGQTDILVGSPIASRNRSEIDSLIGLFVNVLVLRTDLSGEPSYRELLARVKSTALAGYVHQDMPFEKLVEALQPTRDLSYNPLFQVMFVLQNMPLPTPKLSDISITTEEGYSGTAKFDLTLFIEDREQGLLATLEYNTDLFNADTMTRMLGHFQTLLEGITANLDSRIAEMPLLTATEKQQLIVDWNHTQINYPLELCIHQLFEQQVEQTPGAVAVVFENQQITYSELNNRANQLAHYLQKLGVKPEVIVGICMERSPEMVIGLLAILKAGGAYLPLDPSYPKERLALMLTDAQVPMLIVQQHLVKKLPPHQAQVICLDTNISKLINQQTQQNPVSEVNSENLAYVIYTSGSTGKPKGVMNTHLGLCNRLLWMQDAYQLTATDRVLQKTPFSFDVSVWEFFWPLFTGARLVVAKPRGHQDTNYLVELIAQQQITTLHFVPSMLQVFLEEPSLNRCNNVIKRVICSGEALPFELQQLFFAHLDAELHNLYGPTEASIDVTFWACQPHSNEKIVPIGRPIANTQIYILDRHLQPVPVGVPGELHIGGVGLARGYLHQPELTNEKFISSSLKSGKRLYKTGDLARYRRDGNIEYLGRIDHQVKIRGFRIELGEIESVLRQHPQVREAIVIVREDIPNERRLVAYVITQKNIEISINELRDFLKDKLPEYMVPSAYILLNEFPLTPNGKVDRRALPVPEGLQPQLATTYQSPQSHVEKTIAQVWQEVLHLEKVGVNDNFFDLGGHSLLIIQVNHKLRNIFKRELSVVELFQNPTINSLAKYLNQNLEVQDNFDQIRDRVQKQRALLTKQTKRKNQ</sequence>
<dbReference type="PROSITE" id="PS50075">
    <property type="entry name" value="CARRIER"/>
    <property type="match status" value="2"/>
</dbReference>
<dbReference type="PANTHER" id="PTHR45527:SF1">
    <property type="entry name" value="FATTY ACID SYNTHASE"/>
    <property type="match status" value="1"/>
</dbReference>
<dbReference type="Pfam" id="PF00668">
    <property type="entry name" value="Condensation"/>
    <property type="match status" value="1"/>
</dbReference>
<comment type="caution">
    <text evidence="7">The sequence shown here is derived from an EMBL/GenBank/DDBJ whole genome shotgun (WGS) entry which is preliminary data.</text>
</comment>
<dbReference type="Pfam" id="PF00550">
    <property type="entry name" value="PP-binding"/>
    <property type="match status" value="2"/>
</dbReference>
<accession>A0ABR8EPG5</accession>
<dbReference type="PANTHER" id="PTHR45527">
    <property type="entry name" value="NONRIBOSOMAL PEPTIDE SYNTHETASE"/>
    <property type="match status" value="1"/>
</dbReference>
<evidence type="ECO:0000256" key="5">
    <source>
        <dbReference type="ARBA" id="ARBA00023098"/>
    </source>
</evidence>
<dbReference type="InterPro" id="IPR023213">
    <property type="entry name" value="CAT-like_dom_sf"/>
</dbReference>
<dbReference type="Gene3D" id="3.30.559.10">
    <property type="entry name" value="Chloramphenicol acetyltransferase-like domain"/>
    <property type="match status" value="1"/>
</dbReference>
<keyword evidence="4" id="KW-0276">Fatty acid metabolism</keyword>
<dbReference type="CDD" id="cd05931">
    <property type="entry name" value="FAAL"/>
    <property type="match status" value="1"/>
</dbReference>
<evidence type="ECO:0000259" key="6">
    <source>
        <dbReference type="PROSITE" id="PS50075"/>
    </source>
</evidence>
<dbReference type="SUPFAM" id="SSF52777">
    <property type="entry name" value="CoA-dependent acyltransferases"/>
    <property type="match status" value="2"/>
</dbReference>
<dbReference type="SUPFAM" id="SSF47336">
    <property type="entry name" value="ACP-like"/>
    <property type="match status" value="2"/>
</dbReference>
<evidence type="ECO:0000313" key="7">
    <source>
        <dbReference type="EMBL" id="MBD2559788.1"/>
    </source>
</evidence>
<dbReference type="CDD" id="cd19531">
    <property type="entry name" value="LCL_NRPS-like"/>
    <property type="match status" value="1"/>
</dbReference>
<dbReference type="PROSITE" id="PS00455">
    <property type="entry name" value="AMP_BINDING"/>
    <property type="match status" value="2"/>
</dbReference>
<protein>
    <submittedName>
        <fullName evidence="7">Amino acid adenylation domain-containing protein</fullName>
    </submittedName>
</protein>
<dbReference type="InterPro" id="IPR025110">
    <property type="entry name" value="AMP-bd_C"/>
</dbReference>
<dbReference type="CDD" id="cd17646">
    <property type="entry name" value="A_NRPS_AB3403-like"/>
    <property type="match status" value="1"/>
</dbReference>
<dbReference type="Gene3D" id="3.40.50.12780">
    <property type="entry name" value="N-terminal domain of ligase-like"/>
    <property type="match status" value="1"/>
</dbReference>
<dbReference type="InterPro" id="IPR045851">
    <property type="entry name" value="AMP-bd_C_sf"/>
</dbReference>
<evidence type="ECO:0000256" key="4">
    <source>
        <dbReference type="ARBA" id="ARBA00022832"/>
    </source>
</evidence>
<dbReference type="InterPro" id="IPR020806">
    <property type="entry name" value="PKS_PP-bd"/>
</dbReference>
<keyword evidence="3" id="KW-0597">Phosphoprotein</keyword>
<name>A0ABR8EPG5_NOSLI</name>
<dbReference type="RefSeq" id="WP_190890599.1">
    <property type="nucleotide sequence ID" value="NZ_JACJTE010000003.1"/>
</dbReference>
<evidence type="ECO:0000313" key="8">
    <source>
        <dbReference type="Proteomes" id="UP000604661"/>
    </source>
</evidence>
<dbReference type="Pfam" id="PF23024">
    <property type="entry name" value="AMP-dom_DIP2-like"/>
    <property type="match status" value="1"/>
</dbReference>
<dbReference type="Gene3D" id="3.30.559.30">
    <property type="entry name" value="Nonribosomal peptide synthetase, condensation domain"/>
    <property type="match status" value="1"/>
</dbReference>
<dbReference type="InterPro" id="IPR020845">
    <property type="entry name" value="AMP-binding_CS"/>
</dbReference>
<organism evidence="7 8">
    <name type="scientific">Nostoc linckia FACHB-391</name>
    <dbReference type="NCBI Taxonomy" id="2692906"/>
    <lineage>
        <taxon>Bacteria</taxon>
        <taxon>Bacillati</taxon>
        <taxon>Cyanobacteriota</taxon>
        <taxon>Cyanophyceae</taxon>
        <taxon>Nostocales</taxon>
        <taxon>Nostocaceae</taxon>
        <taxon>Nostoc</taxon>
    </lineage>
</organism>
<dbReference type="Gene3D" id="3.30.300.30">
    <property type="match status" value="2"/>
</dbReference>
<evidence type="ECO:0000256" key="2">
    <source>
        <dbReference type="ARBA" id="ARBA00022450"/>
    </source>
</evidence>
<evidence type="ECO:0000256" key="3">
    <source>
        <dbReference type="ARBA" id="ARBA00022553"/>
    </source>
</evidence>
<evidence type="ECO:0000256" key="1">
    <source>
        <dbReference type="ARBA" id="ARBA00001957"/>
    </source>
</evidence>
<reference evidence="7 8" key="1">
    <citation type="journal article" date="2020" name="ISME J.">
        <title>Comparative genomics reveals insights into cyanobacterial evolution and habitat adaptation.</title>
        <authorList>
            <person name="Chen M.Y."/>
            <person name="Teng W.K."/>
            <person name="Zhao L."/>
            <person name="Hu C.X."/>
            <person name="Zhou Y.K."/>
            <person name="Han B.P."/>
            <person name="Song L.R."/>
            <person name="Shu W.S."/>
        </authorList>
    </citation>
    <scope>NUCLEOTIDE SEQUENCE [LARGE SCALE GENOMIC DNA]</scope>
    <source>
        <strain evidence="7 8">FACHB-391</strain>
    </source>
</reference>
<keyword evidence="2" id="KW-0596">Phosphopantetheine</keyword>
<dbReference type="InterPro" id="IPR036736">
    <property type="entry name" value="ACP-like_sf"/>
</dbReference>
<dbReference type="Gene3D" id="1.10.1200.10">
    <property type="entry name" value="ACP-like"/>
    <property type="match status" value="2"/>
</dbReference>
<dbReference type="EMBL" id="JACJTE010000003">
    <property type="protein sequence ID" value="MBD2559788.1"/>
    <property type="molecule type" value="Genomic_DNA"/>
</dbReference>
<dbReference type="Proteomes" id="UP000604661">
    <property type="component" value="Unassembled WGS sequence"/>
</dbReference>
<keyword evidence="8" id="KW-1185">Reference proteome</keyword>
<dbReference type="InterPro" id="IPR040097">
    <property type="entry name" value="FAAL/FAAC"/>
</dbReference>
<proteinExistence type="predicted"/>